<reference evidence="2" key="1">
    <citation type="submission" date="2022-07" db="EMBL/GenBank/DDBJ databases">
        <authorList>
            <person name="Macas J."/>
            <person name="Novak P."/>
            <person name="Neumann P."/>
        </authorList>
    </citation>
    <scope>NUCLEOTIDE SEQUENCE</scope>
</reference>
<dbReference type="GO" id="GO:0003676">
    <property type="term" value="F:nucleic acid binding"/>
    <property type="evidence" value="ECO:0007669"/>
    <property type="project" value="InterPro"/>
</dbReference>
<dbReference type="Pfam" id="PF13966">
    <property type="entry name" value="zf-RVT"/>
    <property type="match status" value="1"/>
</dbReference>
<dbReference type="InterPro" id="IPR036397">
    <property type="entry name" value="RNaseH_sf"/>
</dbReference>
<dbReference type="InterPro" id="IPR012337">
    <property type="entry name" value="RNaseH-like_sf"/>
</dbReference>
<dbReference type="PANTHER" id="PTHR33116:SF78">
    <property type="entry name" value="OS12G0587133 PROTEIN"/>
    <property type="match status" value="1"/>
</dbReference>
<evidence type="ECO:0000313" key="2">
    <source>
        <dbReference type="EMBL" id="CAH9101520.1"/>
    </source>
</evidence>
<dbReference type="Gene3D" id="3.30.420.10">
    <property type="entry name" value="Ribonuclease H-like superfamily/Ribonuclease H"/>
    <property type="match status" value="1"/>
</dbReference>
<feature type="domain" description="Reverse transcriptase" evidence="1">
    <location>
        <begin position="474"/>
        <end position="753"/>
    </location>
</feature>
<dbReference type="GO" id="GO:0004523">
    <property type="term" value="F:RNA-DNA hybrid ribonuclease activity"/>
    <property type="evidence" value="ECO:0007669"/>
    <property type="project" value="InterPro"/>
</dbReference>
<dbReference type="PANTHER" id="PTHR33116">
    <property type="entry name" value="REVERSE TRANSCRIPTASE ZINC-BINDING DOMAIN-CONTAINING PROTEIN-RELATED-RELATED"/>
    <property type="match status" value="1"/>
</dbReference>
<name>A0AAV0DL12_9ASTE</name>
<dbReference type="InterPro" id="IPR044730">
    <property type="entry name" value="RNase_H-like_dom_plant"/>
</dbReference>
<protein>
    <recommendedName>
        <fullName evidence="1">Reverse transcriptase domain-containing protein</fullName>
    </recommendedName>
</protein>
<dbReference type="SUPFAM" id="SSF53098">
    <property type="entry name" value="Ribonuclease H-like"/>
    <property type="match status" value="1"/>
</dbReference>
<dbReference type="InterPro" id="IPR036691">
    <property type="entry name" value="Endo/exonu/phosph_ase_sf"/>
</dbReference>
<evidence type="ECO:0000259" key="1">
    <source>
        <dbReference type="PROSITE" id="PS50878"/>
    </source>
</evidence>
<accession>A0AAV0DL12</accession>
<sequence length="1295" mass="149367">MNCLFWNTRGLESSSSRLHSLVKQWRVHILFVIEPMADCSKIDNYKKVLGLDGATCSDVNKIWVFWDNNTMTLSDFTWHTQFVHCKIHSNQYTGWATGVYGRHIYTIRRQLWDALINISQNNQGPWIVGGDFNEIAKYSEHKGKSLPVIRGVTEFSDCISACSLVDLPYDGPQYTWTGNRANGRVWRRLDRVLFNKQFLDIFDTIKVSILNSSQSDHSPILTQCSNTGLIGPKAFRFQNMWVKHDSFMGFVQEKWAAIQTGGGMRGLVNKLQALKKELKVWNKEIFGNIFDEIKRCENEVLEAEKEFQNNPNDTTRESWFHKKGLLTQKYKLERKFWKQKAHLHWLKEGDNNNHFFHSFVQIRKRKQCITSIKDKNDQLATSSLEIGTAAVNFFSNLYTEQKIDMNMELLSNIPQLITQEDNFMLTQIPNLEEVRNAVWELSQNSAPGPDGFHGKFYRKCWPIVCMDVLRATQDFFMGQHIPKGFSSTQIILIPKSDNPSTFSDFRPICLSNFTIKICTKVLATRLKQVLPKIISQEQAGFMAKRDIADQILIAQEMVHCIDKKVRGSNVIVKLDMAKAFDKVSWEFLSQVMTQFGFSTQLVHLIMNNLQATFLSVLINGSPHGFFKPTRGVKQGDPLSPFLFIIASEVFSRGLNKMVADGRIKPFWMGKQGLPISHLGFADDLLIFLNGEARSLVLFKKFLKDYQKASGQEINFCKSSIICGKSASRRINVIKNILEMKVSSLPIKYLGVNLHKGINRFNYCVHIINEFEKRLTPWKQKNLSQGGKLILIKHVLNAIPMHTLAVDKLPKKVVKILNCKTSSFFWGSSNNKRKYHWIRWSKLCLPNLEGGLGIRSLTDIEKAFTLKLWWKWRTEDSFWAKFIKSKYSRGDNMIPRVTDSTIWRRICSIHDLANTLVSCDDSGSLIWNEEHDGHFSFRSAFEEVREVSFNHSIYQNIWDSKQELKVKLLQWKIVKGIIPTADTLGRLNIVLNPSMCPLCRRASDSLDHLFYKCYIARRVWQYFIGIFGIYIPIGQDYTSFKYWRPKSSSTNLVGVFIHNIFGIVCWFLWKTYSNLVWGTGDVGHSAEQIILQIKIYTQSWVKFLSKDKIRTVGSILKEEHIIPNNFMINRPNIQIIKWQKHQRNKLNVDASYLSDKAFGGAILRDASGKMLLAVGFPIDANSALEAKLKAIVIATRWMIDRGFSDFLVESDCKVALDYLAGRETRRWKGEIQETAHLAIRKQVTFSHVYRDCNWVAHHMAAAHFSQIIFLESPSSLPVHAKRAYWMDLFGIPSFRF</sequence>
<dbReference type="InterPro" id="IPR005135">
    <property type="entry name" value="Endo/exonuclease/phosphatase"/>
</dbReference>
<dbReference type="Pfam" id="PF13456">
    <property type="entry name" value="RVT_3"/>
    <property type="match status" value="1"/>
</dbReference>
<keyword evidence="3" id="KW-1185">Reference proteome</keyword>
<proteinExistence type="predicted"/>
<dbReference type="SUPFAM" id="SSF56672">
    <property type="entry name" value="DNA/RNA polymerases"/>
    <property type="match status" value="1"/>
</dbReference>
<dbReference type="Pfam" id="PF00078">
    <property type="entry name" value="RVT_1"/>
    <property type="match status" value="1"/>
</dbReference>
<dbReference type="InterPro" id="IPR026960">
    <property type="entry name" value="RVT-Znf"/>
</dbReference>
<organism evidence="2 3">
    <name type="scientific">Cuscuta epithymum</name>
    <dbReference type="NCBI Taxonomy" id="186058"/>
    <lineage>
        <taxon>Eukaryota</taxon>
        <taxon>Viridiplantae</taxon>
        <taxon>Streptophyta</taxon>
        <taxon>Embryophyta</taxon>
        <taxon>Tracheophyta</taxon>
        <taxon>Spermatophyta</taxon>
        <taxon>Magnoliopsida</taxon>
        <taxon>eudicotyledons</taxon>
        <taxon>Gunneridae</taxon>
        <taxon>Pentapetalae</taxon>
        <taxon>asterids</taxon>
        <taxon>lamiids</taxon>
        <taxon>Solanales</taxon>
        <taxon>Convolvulaceae</taxon>
        <taxon>Cuscuteae</taxon>
        <taxon>Cuscuta</taxon>
        <taxon>Cuscuta subgen. Cuscuta</taxon>
    </lineage>
</organism>
<dbReference type="CDD" id="cd01650">
    <property type="entry name" value="RT_nLTR_like"/>
    <property type="match status" value="1"/>
</dbReference>
<comment type="caution">
    <text evidence="2">The sequence shown here is derived from an EMBL/GenBank/DDBJ whole genome shotgun (WGS) entry which is preliminary data.</text>
</comment>
<dbReference type="PROSITE" id="PS50878">
    <property type="entry name" value="RT_POL"/>
    <property type="match status" value="1"/>
</dbReference>
<dbReference type="Gene3D" id="3.60.10.10">
    <property type="entry name" value="Endonuclease/exonuclease/phosphatase"/>
    <property type="match status" value="1"/>
</dbReference>
<dbReference type="Proteomes" id="UP001152523">
    <property type="component" value="Unassembled WGS sequence"/>
</dbReference>
<dbReference type="CDD" id="cd06222">
    <property type="entry name" value="RNase_H_like"/>
    <property type="match status" value="1"/>
</dbReference>
<dbReference type="InterPro" id="IPR002156">
    <property type="entry name" value="RNaseH_domain"/>
</dbReference>
<dbReference type="EMBL" id="CAMAPF010000111">
    <property type="protein sequence ID" value="CAH9101520.1"/>
    <property type="molecule type" value="Genomic_DNA"/>
</dbReference>
<dbReference type="InterPro" id="IPR043502">
    <property type="entry name" value="DNA/RNA_pol_sf"/>
</dbReference>
<dbReference type="SUPFAM" id="SSF56219">
    <property type="entry name" value="DNase I-like"/>
    <property type="match status" value="1"/>
</dbReference>
<dbReference type="InterPro" id="IPR000477">
    <property type="entry name" value="RT_dom"/>
</dbReference>
<evidence type="ECO:0000313" key="3">
    <source>
        <dbReference type="Proteomes" id="UP001152523"/>
    </source>
</evidence>
<dbReference type="Pfam" id="PF03372">
    <property type="entry name" value="Exo_endo_phos"/>
    <property type="match status" value="1"/>
</dbReference>
<gene>
    <name evidence="2" type="ORF">CEPIT_LOCUS15653</name>
</gene>